<dbReference type="Gene3D" id="3.30.160.130">
    <property type="entry name" value="ykff protein like domains"/>
    <property type="match status" value="1"/>
</dbReference>
<organism evidence="2">
    <name type="scientific">Salmonella enterica</name>
    <name type="common">Salmonella choleraesuis</name>
    <dbReference type="NCBI Taxonomy" id="28901"/>
    <lineage>
        <taxon>Bacteria</taxon>
        <taxon>Pseudomonadati</taxon>
        <taxon>Pseudomonadota</taxon>
        <taxon>Gammaproteobacteria</taxon>
        <taxon>Enterobacterales</taxon>
        <taxon>Enterobacteriaceae</taxon>
        <taxon>Salmonella</taxon>
    </lineage>
</organism>
<name>A0A402WLW1_SALER</name>
<dbReference type="AlphaFoldDB" id="A0A402WLW1"/>
<comment type="similarity">
    <text evidence="1">Belongs to the UPF0401 family.</text>
</comment>
<dbReference type="InterPro" id="IPR038612">
    <property type="entry name" value="YkfF-like_sf"/>
</dbReference>
<proteinExistence type="inferred from homology"/>
<evidence type="ECO:0000313" key="2">
    <source>
        <dbReference type="EMBL" id="MIV46592.1"/>
    </source>
</evidence>
<comment type="caution">
    <text evidence="2">The sequence shown here is derived from an EMBL/GenBank/DDBJ whole genome shotgun (WGS) entry which is preliminary data.</text>
</comment>
<gene>
    <name evidence="2" type="ORF">A7E06_24640</name>
</gene>
<evidence type="ECO:0000256" key="1">
    <source>
        <dbReference type="ARBA" id="ARBA00007059"/>
    </source>
</evidence>
<sequence length="75" mass="8541">MSNKTPVLPDDTFTRQQAEAVAACYHNVAIEDDQGTHFRLVIRDDEGYLIWRAWNFEEKGGDGLNRFIASNGIKK</sequence>
<reference evidence="2" key="1">
    <citation type="submission" date="2018-07" db="EMBL/GenBank/DDBJ databases">
        <authorList>
            <consortium name="GenomeTrakr network: Whole genome sequencing for foodborne pathogen traceback"/>
        </authorList>
    </citation>
    <scope>NUCLEOTIDE SEQUENCE [LARGE SCALE GENOMIC DNA]</scope>
    <source>
        <strain evidence="2">CFSAN048114</strain>
    </source>
</reference>
<dbReference type="Pfam" id="PF06006">
    <property type="entry name" value="DUF905"/>
    <property type="match status" value="1"/>
</dbReference>
<protein>
    <submittedName>
        <fullName evidence="2">DUF905 domain-containing protein</fullName>
    </submittedName>
</protein>
<accession>A0A402WLW1</accession>
<dbReference type="InterPro" id="IPR009253">
    <property type="entry name" value="DUF905"/>
</dbReference>
<dbReference type="EMBL" id="RSUV01000026">
    <property type="protein sequence ID" value="MIV46592.1"/>
    <property type="molecule type" value="Genomic_DNA"/>
</dbReference>
<dbReference type="SUPFAM" id="SSF54786">
    <property type="entry name" value="YcfA/nrd intein domain"/>
    <property type="match status" value="1"/>
</dbReference>
<dbReference type="Proteomes" id="UP000839530">
    <property type="component" value="Unassembled WGS sequence"/>
</dbReference>